<dbReference type="InterPro" id="IPR014027">
    <property type="entry name" value="UDP-Glc/GDP-Man_DH_C"/>
</dbReference>
<dbReference type="EMBL" id="JAWJBA010000741">
    <property type="protein sequence ID" value="MDV2687444.1"/>
    <property type="molecule type" value="Genomic_DNA"/>
</dbReference>
<gene>
    <name evidence="2" type="ORF">RYX56_24160</name>
</gene>
<evidence type="ECO:0000313" key="2">
    <source>
        <dbReference type="EMBL" id="MDV2687444.1"/>
    </source>
</evidence>
<dbReference type="PANTHER" id="PTHR43750">
    <property type="entry name" value="UDP-GLUCOSE 6-DEHYDROGENASE TUAD"/>
    <property type="match status" value="1"/>
</dbReference>
<dbReference type="Pfam" id="PF03720">
    <property type="entry name" value="UDPG_MGDP_dh_C"/>
    <property type="match status" value="1"/>
</dbReference>
<dbReference type="Gene3D" id="3.40.50.720">
    <property type="entry name" value="NAD(P)-binding Rossmann-like Domain"/>
    <property type="match status" value="1"/>
</dbReference>
<reference evidence="2 3" key="1">
    <citation type="submission" date="2023-10" db="EMBL/GenBank/DDBJ databases">
        <title>Screening of Alkalihalobacillus lindianensis BZ-TG-R113 and Its Alleviation of Salt Stress on Rapeseed Growth.</title>
        <authorList>
            <person name="Zhao B."/>
            <person name="Guo T."/>
        </authorList>
    </citation>
    <scope>NUCLEOTIDE SEQUENCE [LARGE SCALE GENOMIC DNA]</scope>
    <source>
        <strain evidence="2 3">BZ-TG-R113</strain>
    </source>
</reference>
<evidence type="ECO:0000259" key="1">
    <source>
        <dbReference type="Pfam" id="PF03720"/>
    </source>
</evidence>
<evidence type="ECO:0000313" key="3">
    <source>
        <dbReference type="Proteomes" id="UP001287282"/>
    </source>
</evidence>
<accession>A0ABU3XHU5</accession>
<organism evidence="2 3">
    <name type="scientific">Alkalihalophilus lindianensis</name>
    <dbReference type="NCBI Taxonomy" id="1630542"/>
    <lineage>
        <taxon>Bacteria</taxon>
        <taxon>Bacillati</taxon>
        <taxon>Bacillota</taxon>
        <taxon>Bacilli</taxon>
        <taxon>Bacillales</taxon>
        <taxon>Bacillaceae</taxon>
        <taxon>Alkalihalophilus</taxon>
    </lineage>
</organism>
<keyword evidence="3" id="KW-1185">Reference proteome</keyword>
<dbReference type="PANTHER" id="PTHR43750:SF3">
    <property type="entry name" value="UDP-GLUCOSE 6-DEHYDROGENASE TUAD"/>
    <property type="match status" value="1"/>
</dbReference>
<comment type="caution">
    <text evidence="2">The sequence shown here is derived from an EMBL/GenBank/DDBJ whole genome shotgun (WGS) entry which is preliminary data.</text>
</comment>
<protein>
    <submittedName>
        <fullName evidence="2">UDP-glucose/GDP-mannose dehydrogenase family protein</fullName>
    </submittedName>
</protein>
<proteinExistence type="predicted"/>
<feature type="domain" description="UDP-glucose/GDP-mannose dehydrogenase C-terminal" evidence="1">
    <location>
        <begin position="10"/>
        <end position="58"/>
    </location>
</feature>
<dbReference type="SUPFAM" id="SSF52413">
    <property type="entry name" value="UDP-glucose/GDP-mannose dehydrogenase C-terminal domain"/>
    <property type="match status" value="1"/>
</dbReference>
<dbReference type="RefSeq" id="WP_317124356.1">
    <property type="nucleotide sequence ID" value="NZ_JAWJBA010000741.1"/>
</dbReference>
<dbReference type="InterPro" id="IPR036220">
    <property type="entry name" value="UDP-Glc/GDP-Man_DH_C_sf"/>
</dbReference>
<sequence>PPHGPFCRQFQTVAETVSDTDAVVLCTDWDEYKQLDWMTIKRLMKQPYILDGRNMVDKGKVEALGFHYTGIANY</sequence>
<feature type="non-terminal residue" evidence="2">
    <location>
        <position position="1"/>
    </location>
</feature>
<name>A0ABU3XHU5_9BACI</name>
<dbReference type="Proteomes" id="UP001287282">
    <property type="component" value="Unassembled WGS sequence"/>
</dbReference>